<evidence type="ECO:0000313" key="2">
    <source>
        <dbReference type="EMBL" id="OAQ86193.1"/>
    </source>
</evidence>
<dbReference type="AlphaFoldDB" id="A0A179H9K8"/>
<evidence type="ECO:0000256" key="1">
    <source>
        <dbReference type="SAM" id="MobiDB-lite"/>
    </source>
</evidence>
<sequence>MTERPFVDRLPFSLCRFLVSLPRPPAASTPARPLIRPPSHPHFRRRPSRWLKLEKFTTVKEYCKRRDLFLRMDAGSGEPGMSPPRLGLTRGSGLRPRVELTFLT</sequence>
<proteinExistence type="predicted"/>
<dbReference type="EMBL" id="LSBH01000001">
    <property type="protein sequence ID" value="OAQ86193.1"/>
    <property type="molecule type" value="Genomic_DNA"/>
</dbReference>
<feature type="region of interest" description="Disordered" evidence="1">
    <location>
        <begin position="73"/>
        <end position="92"/>
    </location>
</feature>
<dbReference type="Proteomes" id="UP000078240">
    <property type="component" value="Unassembled WGS sequence"/>
</dbReference>
<comment type="caution">
    <text evidence="2">The sequence shown here is derived from an EMBL/GenBank/DDBJ whole genome shotgun (WGS) entry which is preliminary data.</text>
</comment>
<reference evidence="2 4" key="1">
    <citation type="submission" date="2016-01" db="EMBL/GenBank/DDBJ databases">
        <title>Biosynthesis of antibiotic leucinostatins and their inhibition on Phytophthora in bio-control Purpureocillium lilacinum.</title>
        <authorList>
            <person name="Wang G."/>
            <person name="Liu Z."/>
            <person name="Lin R."/>
            <person name="Li E."/>
            <person name="Mao Z."/>
            <person name="Ling J."/>
            <person name="Yin W."/>
            <person name="Xie B."/>
        </authorList>
    </citation>
    <scope>NUCLEOTIDE SEQUENCE [LARGE SCALE GENOMIC DNA]</scope>
    <source>
        <strain evidence="2">PLBJ-1</strain>
        <strain evidence="3">PLFJ-1</strain>
    </source>
</reference>
<evidence type="ECO:0000313" key="4">
    <source>
        <dbReference type="Proteomes" id="UP000078240"/>
    </source>
</evidence>
<protein>
    <submittedName>
        <fullName evidence="2">Uncharacterized protein</fullName>
    </submittedName>
</protein>
<accession>A0A179H9K8</accession>
<dbReference type="Proteomes" id="UP000078340">
    <property type="component" value="Unassembled WGS sequence"/>
</dbReference>
<dbReference type="EMBL" id="LSBI01000001">
    <property type="protein sequence ID" value="OAQ94152.1"/>
    <property type="molecule type" value="Genomic_DNA"/>
</dbReference>
<evidence type="ECO:0000313" key="3">
    <source>
        <dbReference type="EMBL" id="OAQ94152.1"/>
    </source>
</evidence>
<gene>
    <name evidence="2" type="ORF">VFPBJ_00233</name>
    <name evidence="3" type="ORF">VFPFJ_00261</name>
</gene>
<name>A0A179H9K8_PURLI</name>
<organism evidence="2 4">
    <name type="scientific">Purpureocillium lilacinum</name>
    <name type="common">Paecilomyces lilacinus</name>
    <dbReference type="NCBI Taxonomy" id="33203"/>
    <lineage>
        <taxon>Eukaryota</taxon>
        <taxon>Fungi</taxon>
        <taxon>Dikarya</taxon>
        <taxon>Ascomycota</taxon>
        <taxon>Pezizomycotina</taxon>
        <taxon>Sordariomycetes</taxon>
        <taxon>Hypocreomycetidae</taxon>
        <taxon>Hypocreales</taxon>
        <taxon>Ophiocordycipitaceae</taxon>
        <taxon>Purpureocillium</taxon>
    </lineage>
</organism>